<dbReference type="SUPFAM" id="SSF110916">
    <property type="entry name" value="Peptidyl-tRNA hydrolase domain-like"/>
    <property type="match status" value="1"/>
</dbReference>
<dbReference type="FunCoup" id="H3AIK3">
    <property type="interactions" value="1911"/>
</dbReference>
<evidence type="ECO:0000256" key="8">
    <source>
        <dbReference type="ARBA" id="ARBA00023274"/>
    </source>
</evidence>
<dbReference type="RefSeq" id="XP_005998315.1">
    <property type="nucleotide sequence ID" value="XM_005998253.3"/>
</dbReference>
<keyword evidence="6" id="KW-0689">Ribosomal protein</keyword>
<dbReference type="Pfam" id="PF00472">
    <property type="entry name" value="RF-1"/>
    <property type="match status" value="1"/>
</dbReference>
<evidence type="ECO:0000256" key="2">
    <source>
        <dbReference type="ARBA" id="ARBA00013260"/>
    </source>
</evidence>
<dbReference type="EC" id="3.1.1.29" evidence="2"/>
<evidence type="ECO:0000313" key="14">
    <source>
        <dbReference type="Proteomes" id="UP000008672"/>
    </source>
</evidence>
<keyword evidence="14" id="KW-1185">Reference proteome</keyword>
<dbReference type="FunFam" id="3.30.160.20:FF:000050">
    <property type="entry name" value="Peptidyl-tRNA hydrolase ICT1, mitochondrial"/>
    <property type="match status" value="1"/>
</dbReference>
<keyword evidence="4" id="KW-0648">Protein biosynthesis</keyword>
<dbReference type="PANTHER" id="PTHR11075:SF54">
    <property type="entry name" value="LARGE RIBOSOMAL SUBUNIT PROTEIN ML62"/>
    <property type="match status" value="1"/>
</dbReference>
<dbReference type="eggNOG" id="KOG3429">
    <property type="taxonomic scope" value="Eukaryota"/>
</dbReference>
<dbReference type="GO" id="GO:0005743">
    <property type="term" value="C:mitochondrial inner membrane"/>
    <property type="evidence" value="ECO:0007669"/>
    <property type="project" value="UniProtKB-ARBA"/>
</dbReference>
<evidence type="ECO:0000256" key="5">
    <source>
        <dbReference type="ARBA" id="ARBA00022946"/>
    </source>
</evidence>
<name>H3AIK3_LATCH</name>
<evidence type="ECO:0000259" key="12">
    <source>
        <dbReference type="Pfam" id="PF00472"/>
    </source>
</evidence>
<evidence type="ECO:0000256" key="9">
    <source>
        <dbReference type="ARBA" id="ARBA00038225"/>
    </source>
</evidence>
<dbReference type="HOGENOM" id="CLU_089470_6_1_1"/>
<reference evidence="14" key="1">
    <citation type="submission" date="2011-08" db="EMBL/GenBank/DDBJ databases">
        <title>The draft genome of Latimeria chalumnae.</title>
        <authorList>
            <person name="Di Palma F."/>
            <person name="Alfoldi J."/>
            <person name="Johnson J."/>
            <person name="Berlin A."/>
            <person name="Gnerre S."/>
            <person name="Jaffe D."/>
            <person name="MacCallum I."/>
            <person name="Young S."/>
            <person name="Walker B.J."/>
            <person name="Lander E."/>
            <person name="Lindblad-Toh K."/>
        </authorList>
    </citation>
    <scope>NUCLEOTIDE SEQUENCE [LARGE SCALE GENOMIC DNA]</scope>
    <source>
        <strain evidence="14">Wild caught</strain>
    </source>
</reference>
<dbReference type="Gene3D" id="3.30.160.20">
    <property type="match status" value="1"/>
</dbReference>
<dbReference type="PANTHER" id="PTHR11075">
    <property type="entry name" value="PEPTIDE CHAIN RELEASE FACTOR"/>
    <property type="match status" value="1"/>
</dbReference>
<dbReference type="AlphaFoldDB" id="H3AIK3"/>
<keyword evidence="3" id="KW-0378">Hydrolase</keyword>
<keyword evidence="8" id="KW-0687">Ribonucleoprotein</keyword>
<evidence type="ECO:0000256" key="7">
    <source>
        <dbReference type="ARBA" id="ARBA00023128"/>
    </source>
</evidence>
<evidence type="ECO:0000256" key="3">
    <source>
        <dbReference type="ARBA" id="ARBA00022801"/>
    </source>
</evidence>
<comment type="subcellular location">
    <subcellularLocation>
        <location evidence="1">Mitochondrion</location>
    </subcellularLocation>
</comment>
<evidence type="ECO:0000313" key="13">
    <source>
        <dbReference type="Ensembl" id="ENSLACP00000009474.1"/>
    </source>
</evidence>
<proteinExistence type="inferred from homology"/>
<dbReference type="Ensembl" id="ENSLACT00000009546.1">
    <property type="protein sequence ID" value="ENSLACP00000009474.1"/>
    <property type="gene ID" value="ENSLACG00000008356.1"/>
</dbReference>
<protein>
    <recommendedName>
        <fullName evidence="10">Large ribosomal subunit protein mL62</fullName>
        <ecNumber evidence="2">3.1.1.29</ecNumber>
    </recommendedName>
    <alternativeName>
        <fullName evidence="11">Peptidyl-tRNA hydrolase ICT1, mitochondrial</fullName>
    </alternativeName>
</protein>
<dbReference type="InParanoid" id="H3AIK3"/>
<evidence type="ECO:0000256" key="4">
    <source>
        <dbReference type="ARBA" id="ARBA00022917"/>
    </source>
</evidence>
<dbReference type="Proteomes" id="UP000008672">
    <property type="component" value="Unassembled WGS sequence"/>
</dbReference>
<organism evidence="13 14">
    <name type="scientific">Latimeria chalumnae</name>
    <name type="common">Coelacanth</name>
    <dbReference type="NCBI Taxonomy" id="7897"/>
    <lineage>
        <taxon>Eukaryota</taxon>
        <taxon>Metazoa</taxon>
        <taxon>Chordata</taxon>
        <taxon>Craniata</taxon>
        <taxon>Vertebrata</taxon>
        <taxon>Euteleostomi</taxon>
        <taxon>Coelacanthiformes</taxon>
        <taxon>Coelacanthidae</taxon>
        <taxon>Latimeria</taxon>
    </lineage>
</organism>
<gene>
    <name evidence="13" type="primary">MRPL58</name>
</gene>
<dbReference type="EMBL" id="AFYH01091794">
    <property type="status" value="NOT_ANNOTATED_CDS"/>
    <property type="molecule type" value="Genomic_DNA"/>
</dbReference>
<dbReference type="InterPro" id="IPR000352">
    <property type="entry name" value="Pep_chain_release_fac_I"/>
</dbReference>
<dbReference type="CTD" id="3396"/>
<dbReference type="GeneTree" id="ENSGT00390000013268"/>
<evidence type="ECO:0000256" key="1">
    <source>
        <dbReference type="ARBA" id="ARBA00004173"/>
    </source>
</evidence>
<keyword evidence="5" id="KW-0809">Transit peptide</keyword>
<evidence type="ECO:0000256" key="10">
    <source>
        <dbReference type="ARBA" id="ARBA00039441"/>
    </source>
</evidence>
<dbReference type="STRING" id="7897.ENSLACP00000009474"/>
<dbReference type="GO" id="GO:0005762">
    <property type="term" value="C:mitochondrial large ribosomal subunit"/>
    <property type="evidence" value="ECO:0007669"/>
    <property type="project" value="TreeGrafter"/>
</dbReference>
<accession>H3AIK3</accession>
<dbReference type="OrthoDB" id="270639at2759"/>
<dbReference type="Bgee" id="ENSLACG00000008356">
    <property type="expression patterns" value="Expressed in post-anal tail muscle and 6 other cell types or tissues"/>
</dbReference>
<dbReference type="GO" id="GO:0004045">
    <property type="term" value="F:peptidyl-tRNA hydrolase activity"/>
    <property type="evidence" value="ECO:0007669"/>
    <property type="project" value="UniProtKB-EC"/>
</dbReference>
<dbReference type="GO" id="GO:0070126">
    <property type="term" value="P:mitochondrial translational termination"/>
    <property type="evidence" value="ECO:0007669"/>
    <property type="project" value="TreeGrafter"/>
</dbReference>
<evidence type="ECO:0000256" key="11">
    <source>
        <dbReference type="ARBA" id="ARBA00041531"/>
    </source>
</evidence>
<dbReference type="GeneID" id="102359419"/>
<dbReference type="OMA" id="GGQNVNC"/>
<dbReference type="KEGG" id="lcm:102359419"/>
<reference evidence="13" key="2">
    <citation type="submission" date="2025-08" db="UniProtKB">
        <authorList>
            <consortium name="Ensembl"/>
        </authorList>
    </citation>
    <scope>IDENTIFICATION</scope>
</reference>
<dbReference type="InterPro" id="IPR052104">
    <property type="entry name" value="Mito_Release_Factor_mL62"/>
</dbReference>
<dbReference type="GO" id="GO:0016150">
    <property type="term" value="F:translation release factor activity, codon nonspecific"/>
    <property type="evidence" value="ECO:0007669"/>
    <property type="project" value="TreeGrafter"/>
</dbReference>
<sequence>MAAFTLSRVLLSLSRLRPPPVRLQLSLLHRNNGTDFKSAYSLEKLYPNSIFNYRNLANSSQDSPNLNIPVDRLTITYSRSSGPGGQHVNKVNTKAEVRFHIATADWIPEDVKKEIIARHKNRINRSGELIVRSEVSRYQMRNLADCLEKIRDMVTEASQKPKAPSKEDVELRRIRVEVMNRERLKQKKINSTIKQSRRVDLD</sequence>
<keyword evidence="7" id="KW-0496">Mitochondrion</keyword>
<feature type="domain" description="Prokaryotic-type class I peptide chain release factors" evidence="12">
    <location>
        <begin position="65"/>
        <end position="197"/>
    </location>
</feature>
<reference evidence="13" key="3">
    <citation type="submission" date="2025-09" db="UniProtKB">
        <authorList>
            <consortium name="Ensembl"/>
        </authorList>
    </citation>
    <scope>IDENTIFICATION</scope>
</reference>
<comment type="similarity">
    <text evidence="9">Belongs to the prokaryotic/mitochondrial release factor family. Mitochondrion-specific ribosomal protein mL62 subfamily.</text>
</comment>
<evidence type="ECO:0000256" key="6">
    <source>
        <dbReference type="ARBA" id="ARBA00022980"/>
    </source>
</evidence>